<dbReference type="RefSeq" id="WP_136034218.1">
    <property type="nucleotide sequence ID" value="NZ_CP078076.1"/>
</dbReference>
<keyword evidence="2" id="KW-0808">Transferase</keyword>
<keyword evidence="2" id="KW-0489">Methyltransferase</keyword>
<dbReference type="GO" id="GO:0032259">
    <property type="term" value="P:methylation"/>
    <property type="evidence" value="ECO:0007669"/>
    <property type="project" value="UniProtKB-KW"/>
</dbReference>
<keyword evidence="3" id="KW-1185">Reference proteome</keyword>
<protein>
    <submittedName>
        <fullName evidence="2">Class I SAM-dependent methyltransferase</fullName>
    </submittedName>
</protein>
<gene>
    <name evidence="2" type="ORF">KV394_00685</name>
</gene>
<dbReference type="Proteomes" id="UP000831467">
    <property type="component" value="Chromosome"/>
</dbReference>
<dbReference type="Gene3D" id="3.40.50.150">
    <property type="entry name" value="Vaccinia Virus protein VP39"/>
    <property type="match status" value="1"/>
</dbReference>
<feature type="domain" description="Methyltransferase" evidence="1">
    <location>
        <begin position="59"/>
        <end position="152"/>
    </location>
</feature>
<evidence type="ECO:0000313" key="2">
    <source>
        <dbReference type="EMBL" id="UPL09708.1"/>
    </source>
</evidence>
<dbReference type="InterPro" id="IPR029063">
    <property type="entry name" value="SAM-dependent_MTases_sf"/>
</dbReference>
<dbReference type="InterPro" id="IPR049690">
    <property type="entry name" value="Daptide_MTase"/>
</dbReference>
<dbReference type="SUPFAM" id="SSF53335">
    <property type="entry name" value="S-adenosyl-L-methionine-dependent methyltransferases"/>
    <property type="match status" value="1"/>
</dbReference>
<evidence type="ECO:0000259" key="1">
    <source>
        <dbReference type="Pfam" id="PF13649"/>
    </source>
</evidence>
<sequence>MADLITEAVAARLRAVGAHAVPEDLYAAAGSTFYERLVGSDRAEIREVLALARKTEGPILDLAAGSGRLTIPLVRSGRRVIALDLSADMLALVRHVLPGESAVECVVADMRDFTLARRFRLVILGATSLTLLNGEDRAALYAAVRRHLAPGGLFAFTLAGAIAEAELRVTRTEKIWVPGPDGAERYLFSQQIEDDGSARLVNWLRADDLVPGGRVTVFTSRLQVLGLDEICREIADAGFEEPNVSPVRSPQGAEIVMVTTSAVSSTTIAADDAVA</sequence>
<dbReference type="EMBL" id="CP078076">
    <property type="protein sequence ID" value="UPL09708.1"/>
    <property type="molecule type" value="Genomic_DNA"/>
</dbReference>
<accession>A0ABY4IAD1</accession>
<dbReference type="CDD" id="cd02440">
    <property type="entry name" value="AdoMet_MTases"/>
    <property type="match status" value="1"/>
</dbReference>
<evidence type="ECO:0000313" key="3">
    <source>
        <dbReference type="Proteomes" id="UP000831467"/>
    </source>
</evidence>
<name>A0ABY4IAD1_9MICO</name>
<dbReference type="Pfam" id="PF13649">
    <property type="entry name" value="Methyltransf_25"/>
    <property type="match status" value="1"/>
</dbReference>
<dbReference type="GO" id="GO:0008168">
    <property type="term" value="F:methyltransferase activity"/>
    <property type="evidence" value="ECO:0007669"/>
    <property type="project" value="UniProtKB-KW"/>
</dbReference>
<dbReference type="InterPro" id="IPR041698">
    <property type="entry name" value="Methyltransf_25"/>
</dbReference>
<reference evidence="2 3" key="1">
    <citation type="submission" date="2021-06" db="EMBL/GenBank/DDBJ databases">
        <title>Genome-based taxonomic framework of Microbacterium strains isolated from marine environment, the description of four new species and reclassification of four preexisting species.</title>
        <authorList>
            <person name="Lee S.D."/>
            <person name="Kim S.-M."/>
            <person name="Byeon Y.-S."/>
            <person name="Yang H.L."/>
            <person name="Kim I.S."/>
        </authorList>
    </citation>
    <scope>NUCLEOTIDE SEQUENCE [LARGE SCALE GENOMIC DNA]</scope>
    <source>
        <strain evidence="2 3">SSW1-51</strain>
    </source>
</reference>
<organism evidence="2 3">
    <name type="scientific">Microbacterium sufflavum</name>
    <dbReference type="NCBI Taxonomy" id="2851649"/>
    <lineage>
        <taxon>Bacteria</taxon>
        <taxon>Bacillati</taxon>
        <taxon>Actinomycetota</taxon>
        <taxon>Actinomycetes</taxon>
        <taxon>Micrococcales</taxon>
        <taxon>Microbacteriaceae</taxon>
        <taxon>Microbacterium</taxon>
    </lineage>
</organism>
<dbReference type="NCBIfam" id="NF041820">
    <property type="entry name" value="daptide_MTase"/>
    <property type="match status" value="1"/>
</dbReference>
<proteinExistence type="predicted"/>